<feature type="transmembrane region" description="Helical" evidence="7">
    <location>
        <begin position="142"/>
        <end position="163"/>
    </location>
</feature>
<name>A0A1H6DM80_9ACTN</name>
<dbReference type="InterPro" id="IPR035681">
    <property type="entry name" value="ComA-like_MBL"/>
</dbReference>
<keyword evidence="2" id="KW-1003">Cell membrane</keyword>
<dbReference type="Proteomes" id="UP000236754">
    <property type="component" value="Unassembled WGS sequence"/>
</dbReference>
<dbReference type="InterPro" id="IPR052159">
    <property type="entry name" value="Competence_DNA_uptake"/>
</dbReference>
<dbReference type="PANTHER" id="PTHR30619">
    <property type="entry name" value="DNA INTERNALIZATION/COMPETENCE PROTEIN COMEC/REC2"/>
    <property type="match status" value="1"/>
</dbReference>
<dbReference type="Pfam" id="PF03772">
    <property type="entry name" value="Competence"/>
    <property type="match status" value="1"/>
</dbReference>
<reference evidence="9 10" key="1">
    <citation type="submission" date="2016-10" db="EMBL/GenBank/DDBJ databases">
        <authorList>
            <person name="de Groot N.N."/>
        </authorList>
    </citation>
    <scope>NUCLEOTIDE SEQUENCE [LARGE SCALE GENOMIC DNA]</scope>
    <source>
        <strain evidence="9 10">CGMCC 4.2023</strain>
    </source>
</reference>
<comment type="subcellular location">
    <subcellularLocation>
        <location evidence="1">Cell membrane</location>
        <topology evidence="1">Multi-pass membrane protein</topology>
    </subcellularLocation>
</comment>
<dbReference type="NCBIfam" id="TIGR00360">
    <property type="entry name" value="ComEC_N-term"/>
    <property type="match status" value="1"/>
</dbReference>
<evidence type="ECO:0000313" key="9">
    <source>
        <dbReference type="EMBL" id="SEG86251.1"/>
    </source>
</evidence>
<evidence type="ECO:0000256" key="4">
    <source>
        <dbReference type="ARBA" id="ARBA00022989"/>
    </source>
</evidence>
<dbReference type="Pfam" id="PF00753">
    <property type="entry name" value="Lactamase_B"/>
    <property type="match status" value="1"/>
</dbReference>
<feature type="compositionally biased region" description="Pro residues" evidence="6">
    <location>
        <begin position="883"/>
        <end position="892"/>
    </location>
</feature>
<keyword evidence="4 7" id="KW-1133">Transmembrane helix</keyword>
<gene>
    <name evidence="9" type="ORF">SAMN05216223_11745</name>
</gene>
<dbReference type="InterPro" id="IPR036866">
    <property type="entry name" value="RibonucZ/Hydroxyglut_hydro"/>
</dbReference>
<feature type="region of interest" description="Disordered" evidence="6">
    <location>
        <begin position="872"/>
        <end position="892"/>
    </location>
</feature>
<evidence type="ECO:0000256" key="5">
    <source>
        <dbReference type="ARBA" id="ARBA00023136"/>
    </source>
</evidence>
<dbReference type="CDD" id="cd07731">
    <property type="entry name" value="ComA-like_MBL-fold"/>
    <property type="match status" value="1"/>
</dbReference>
<keyword evidence="3 7" id="KW-0812">Transmembrane</keyword>
<protein>
    <submittedName>
        <fullName evidence="9">Competence protein ComEC</fullName>
    </submittedName>
</protein>
<evidence type="ECO:0000256" key="2">
    <source>
        <dbReference type="ARBA" id="ARBA00022475"/>
    </source>
</evidence>
<sequence>MTPPRRPGGPAAPVPLPRRRPTGVTRAIGTGGAGPPSAGGVETGGPEDMLRPDHPGGAAGTGSGGDRAAVHAAAASRLGAANPRQEGPPDLRLVGPALAAWGAAAAVPAVGAAPVVASSVALGAAVTGAAVVASFRGRRWAGLLPAALAMTLCAAVAAMAAGLERADLTRGPVASLARHRATASVVLRVTGDPSEAEPGAPHSVVVVPATIERVGLTRLRTPVVVMATGAADRWLLLVPSTRLTATARFVPDDRGQTAALLRVRGAPRITGPPTGPQRLAAGLRAGLRKAAEPLPEDARALLPGLVVGDTAGLPEDLAEAFKATDLAHLTAVSGANLTIVLILLIGPPGLATRVERRGLAARLGLPLRWTALLGASLTAAFVLVCRPSPSVLRAAACGLITLLAVGTGRRRSLLPALAAAVLLLVLYEPELACSYGFALSVLATGSLLTLAPPWAAALRRHGLPPRLAEALAAAAAAQAACGPVIALLSARLSLVAVPCNLLAEPAVGPATVLGFGALVTAPPAPAVARALAWLAGWPARWIASVARHGAALPGAEIAWPGGWPGAALLALVTAAAAVCGRSLARRPWVCAGAAVALLLALVRPVPLPRITAAWPPGDWRFAMCDVGQGDALALSTGPGSAVVVDTGPDPAPVDRCLRDLRVTSIPLLILTHFHADHVDGLPGALRGRRVGAIETTLLDDPPGQVARVRREAASAGVPIRRVVPGEERAVGPLSWRTLWPAPGPTAEAGAALPAGEPNDASIALLVRDAGLTLLLMGDLEPDVQAQVLAEEPGLPRVDVLKVAHHGSAYQEPALLARVHPRLALISVGAGNPYGHPALRTVAALRALGAVVLRTDLDGPIAVSGDTPAELRTSFVPRHADPAGRPPPRSPNI</sequence>
<feature type="transmembrane region" description="Helical" evidence="7">
    <location>
        <begin position="116"/>
        <end position="135"/>
    </location>
</feature>
<accession>A0A1H6DM80</accession>
<dbReference type="EMBL" id="FNVU01000017">
    <property type="protein sequence ID" value="SEG86251.1"/>
    <property type="molecule type" value="Genomic_DNA"/>
</dbReference>
<dbReference type="GO" id="GO:0005886">
    <property type="term" value="C:plasma membrane"/>
    <property type="evidence" value="ECO:0007669"/>
    <property type="project" value="UniProtKB-SubCell"/>
</dbReference>
<feature type="compositionally biased region" description="Pro residues" evidence="6">
    <location>
        <begin position="1"/>
        <end position="16"/>
    </location>
</feature>
<organism evidence="9 10">
    <name type="scientific">Actinacidiphila yanglinensis</name>
    <dbReference type="NCBI Taxonomy" id="310779"/>
    <lineage>
        <taxon>Bacteria</taxon>
        <taxon>Bacillati</taxon>
        <taxon>Actinomycetota</taxon>
        <taxon>Actinomycetes</taxon>
        <taxon>Kitasatosporales</taxon>
        <taxon>Streptomycetaceae</taxon>
        <taxon>Actinacidiphila</taxon>
    </lineage>
</organism>
<dbReference type="InterPro" id="IPR004477">
    <property type="entry name" value="ComEC_N"/>
</dbReference>
<keyword evidence="5 7" id="KW-0472">Membrane</keyword>
<proteinExistence type="predicted"/>
<dbReference type="Gene3D" id="3.60.15.10">
    <property type="entry name" value="Ribonuclease Z/Hydroxyacylglutathione hydrolase-like"/>
    <property type="match status" value="1"/>
</dbReference>
<dbReference type="PANTHER" id="PTHR30619:SF1">
    <property type="entry name" value="RECOMBINATION PROTEIN 2"/>
    <property type="match status" value="1"/>
</dbReference>
<evidence type="ECO:0000256" key="6">
    <source>
        <dbReference type="SAM" id="MobiDB-lite"/>
    </source>
</evidence>
<evidence type="ECO:0000256" key="3">
    <source>
        <dbReference type="ARBA" id="ARBA00022692"/>
    </source>
</evidence>
<feature type="region of interest" description="Disordered" evidence="6">
    <location>
        <begin position="1"/>
        <end position="68"/>
    </location>
</feature>
<dbReference type="SMART" id="SM00849">
    <property type="entry name" value="Lactamase_B"/>
    <property type="match status" value="1"/>
</dbReference>
<keyword evidence="10" id="KW-1185">Reference proteome</keyword>
<dbReference type="AlphaFoldDB" id="A0A1H6DM80"/>
<feature type="domain" description="Metallo-beta-lactamase" evidence="8">
    <location>
        <begin position="628"/>
        <end position="829"/>
    </location>
</feature>
<evidence type="ECO:0000256" key="1">
    <source>
        <dbReference type="ARBA" id="ARBA00004651"/>
    </source>
</evidence>
<evidence type="ECO:0000313" key="10">
    <source>
        <dbReference type="Proteomes" id="UP000236754"/>
    </source>
</evidence>
<evidence type="ECO:0000259" key="8">
    <source>
        <dbReference type="SMART" id="SM00849"/>
    </source>
</evidence>
<dbReference type="InterPro" id="IPR001279">
    <property type="entry name" value="Metallo-B-lactamas"/>
</dbReference>
<dbReference type="SUPFAM" id="SSF56281">
    <property type="entry name" value="Metallo-hydrolase/oxidoreductase"/>
    <property type="match status" value="1"/>
</dbReference>
<evidence type="ECO:0000256" key="7">
    <source>
        <dbReference type="SAM" id="Phobius"/>
    </source>
</evidence>